<gene>
    <name evidence="1" type="ORF">AK812_SmicGene4528</name>
</gene>
<evidence type="ECO:0000313" key="2">
    <source>
        <dbReference type="Proteomes" id="UP000186817"/>
    </source>
</evidence>
<proteinExistence type="predicted"/>
<sequence length="719" mass="77469">MSAAPPLAFPLVMGLAVLLLVGYLLRAFFVSCNLPGPVGVLLSGWLCGKLGLMQTEILEGRDHFQECAFFLVLLTAGFEISHNTPKTRHVILGIVPCFCEFVGISIWACFMEELSRIEACVTGAVLCGLADGIVIPKMIEMEDQVPSGKAELTRLVLTTAPLEASFVLTLFGLLSGFAEVSKSNSADPAAIIGANVVRLIATVVMGFALGNVTGQMVQKRHASFGFTGRIEETYLFILAVALAGFGLGLPKETGGTPLVPMGFAPGSLFQPELLVIVLGCSFSQANLTGHRENNLDAVVGGVWVFGQIFLFSMIGSKIDVTVFVQATRVLPMLVIGLVCRFCGISLAILVCHWLEHFGSSPGTGKTGLQPVFHAHKKMLLFLFLSSLPRASLQGALGFVPKNDRFFHSDILAPNRFKVRSFIADSSRLYIILMSVAGSMLLHFFGAKLLQDEWEEVALDPGSGKEEPLHRSLEMHAGSPGSQPERSGSAPATDIPVQGMESTRTASSWARWLSTSRSGFMPVAEDTQLITEDPEPGRSTTGFRRIGTGTCSPPLFVEEDEEGLRAIERLAEMFGQDPQIFSQRLYETFGLPDRVNPDFSAWQKSMTMSEAVMQKESLMALNRFCHTQLPFDNLTAMPLLAAAGPDGVSHAVEGIRAVLCVGRQGGYPAWVAAEMMGRSHGEHGVRGGAHDAWPFDEAFLNELAAYINGLLPARAAAAGE</sequence>
<comment type="caution">
    <text evidence="1">The sequence shown here is derived from an EMBL/GenBank/DDBJ whole genome shotgun (WGS) entry which is preliminary data.</text>
</comment>
<keyword evidence="2" id="KW-1185">Reference proteome</keyword>
<dbReference type="Proteomes" id="UP000186817">
    <property type="component" value="Unassembled WGS sequence"/>
</dbReference>
<dbReference type="PANTHER" id="PTHR31102:SF1">
    <property type="entry name" value="CATION_H+ EXCHANGER DOMAIN-CONTAINING PROTEIN"/>
    <property type="match status" value="1"/>
</dbReference>
<dbReference type="PANTHER" id="PTHR31102">
    <property type="match status" value="1"/>
</dbReference>
<dbReference type="AlphaFoldDB" id="A0A1Q9EW10"/>
<name>A0A1Q9EW10_SYMMI</name>
<protein>
    <submittedName>
        <fullName evidence="1">Uncharacterized protein</fullName>
    </submittedName>
</protein>
<dbReference type="InterPro" id="IPR051843">
    <property type="entry name" value="CPA1_transporter"/>
</dbReference>
<dbReference type="InterPro" id="IPR038770">
    <property type="entry name" value="Na+/solute_symporter_sf"/>
</dbReference>
<evidence type="ECO:0000313" key="1">
    <source>
        <dbReference type="EMBL" id="OLQ11644.1"/>
    </source>
</evidence>
<dbReference type="EMBL" id="LSRX01000056">
    <property type="protein sequence ID" value="OLQ11644.1"/>
    <property type="molecule type" value="Genomic_DNA"/>
</dbReference>
<dbReference type="Gene3D" id="1.20.1530.20">
    <property type="match status" value="1"/>
</dbReference>
<accession>A0A1Q9EW10</accession>
<dbReference type="OrthoDB" id="423807at2759"/>
<reference evidence="1 2" key="1">
    <citation type="submission" date="2016-02" db="EMBL/GenBank/DDBJ databases">
        <title>Genome analysis of coral dinoflagellate symbionts highlights evolutionary adaptations to a symbiotic lifestyle.</title>
        <authorList>
            <person name="Aranda M."/>
            <person name="Li Y."/>
            <person name="Liew Y.J."/>
            <person name="Baumgarten S."/>
            <person name="Simakov O."/>
            <person name="Wilson M."/>
            <person name="Piel J."/>
            <person name="Ashoor H."/>
            <person name="Bougouffa S."/>
            <person name="Bajic V.B."/>
            <person name="Ryu T."/>
            <person name="Ravasi T."/>
            <person name="Bayer T."/>
            <person name="Micklem G."/>
            <person name="Kim H."/>
            <person name="Bhak J."/>
            <person name="Lajeunesse T.C."/>
            <person name="Voolstra C.R."/>
        </authorList>
    </citation>
    <scope>NUCLEOTIDE SEQUENCE [LARGE SCALE GENOMIC DNA]</scope>
    <source>
        <strain evidence="1 2">CCMP2467</strain>
    </source>
</reference>
<organism evidence="1 2">
    <name type="scientific">Symbiodinium microadriaticum</name>
    <name type="common">Dinoflagellate</name>
    <name type="synonym">Zooxanthella microadriatica</name>
    <dbReference type="NCBI Taxonomy" id="2951"/>
    <lineage>
        <taxon>Eukaryota</taxon>
        <taxon>Sar</taxon>
        <taxon>Alveolata</taxon>
        <taxon>Dinophyceae</taxon>
        <taxon>Suessiales</taxon>
        <taxon>Symbiodiniaceae</taxon>
        <taxon>Symbiodinium</taxon>
    </lineage>
</organism>